<dbReference type="Proteomes" id="UP000030751">
    <property type="component" value="Unassembled WGS sequence"/>
</dbReference>
<organism evidence="1">
    <name type="scientific">Fusarium oxysporum f. sp. pisi HDV247</name>
    <dbReference type="NCBI Taxonomy" id="1080344"/>
    <lineage>
        <taxon>Eukaryota</taxon>
        <taxon>Fungi</taxon>
        <taxon>Dikarya</taxon>
        <taxon>Ascomycota</taxon>
        <taxon>Pezizomycotina</taxon>
        <taxon>Sordariomycetes</taxon>
        <taxon>Hypocreomycetidae</taxon>
        <taxon>Hypocreales</taxon>
        <taxon>Nectriaceae</taxon>
        <taxon>Fusarium</taxon>
        <taxon>Fusarium oxysporum species complex</taxon>
    </lineage>
</organism>
<sequence length="104" mass="12192">MSYGVGSAPIQGKGKREAPWKENRPILWICRVLLCHSHRRQWLKGGYQCRPFFSRFNRVKDPVECYLLRSRAQLGLALHQDSPPLGIFHERPWIHVLRDLPVYG</sequence>
<accession>W9QV18</accession>
<evidence type="ECO:0000313" key="1">
    <source>
        <dbReference type="EMBL" id="EXA54515.1"/>
    </source>
</evidence>
<reference evidence="1" key="2">
    <citation type="submission" date="2012-05" db="EMBL/GenBank/DDBJ databases">
        <title>Annotation of the Genome Sequence of Fusarium oxysporum HDV247.</title>
        <authorList>
            <consortium name="The Broad Institute Genomics Platform"/>
            <person name="Ma L.-J."/>
            <person name="Corby-Kistler H."/>
            <person name="Broz K."/>
            <person name="Gale L.R."/>
            <person name="Jonkers W."/>
            <person name="O'Donnell K."/>
            <person name="Ploetz R."/>
            <person name="Steinberg C."/>
            <person name="Schwartz D.C."/>
            <person name="VanEtten H."/>
            <person name="Zhou S."/>
            <person name="Young S.K."/>
            <person name="Zeng Q."/>
            <person name="Gargeya S."/>
            <person name="Fitzgerald M."/>
            <person name="Abouelleil A."/>
            <person name="Alvarado L."/>
            <person name="Chapman S.B."/>
            <person name="Gainer-Dewar J."/>
            <person name="Goldberg J."/>
            <person name="Griggs A."/>
            <person name="Gujja S."/>
            <person name="Hansen M."/>
            <person name="Howarth C."/>
            <person name="Imamovic A."/>
            <person name="Ireland A."/>
            <person name="Larimer J."/>
            <person name="McCowan C."/>
            <person name="Murphy C."/>
            <person name="Pearson M."/>
            <person name="Poon T.W."/>
            <person name="Priest M."/>
            <person name="Roberts A."/>
            <person name="Saif S."/>
            <person name="Shea T."/>
            <person name="Sykes S."/>
            <person name="Wortman J."/>
            <person name="Nusbaum C."/>
            <person name="Birren B."/>
        </authorList>
    </citation>
    <scope>NUCLEOTIDE SEQUENCE</scope>
    <source>
        <strain evidence="1">HDV247</strain>
    </source>
</reference>
<dbReference type="HOGENOM" id="CLU_2250263_0_0_1"/>
<protein>
    <submittedName>
        <fullName evidence="1">Uncharacterized protein</fullName>
    </submittedName>
</protein>
<name>W9QV18_FUSOX</name>
<gene>
    <name evidence="1" type="ORF">FOVG_01961</name>
</gene>
<dbReference type="AlphaFoldDB" id="W9QV18"/>
<proteinExistence type="predicted"/>
<reference evidence="1" key="1">
    <citation type="submission" date="2011-10" db="EMBL/GenBank/DDBJ databases">
        <title>The Genome Sequence of Fusarium oxysporum HDV247.</title>
        <authorList>
            <consortium name="The Broad Institute Genome Sequencing Platform"/>
            <person name="Ma L.-J."/>
            <person name="Gale L.R."/>
            <person name="Schwartz D.C."/>
            <person name="Zhou S."/>
            <person name="Corby-Kistler H."/>
            <person name="Young S.K."/>
            <person name="Zeng Q."/>
            <person name="Gargeya S."/>
            <person name="Fitzgerald M."/>
            <person name="Haas B."/>
            <person name="Abouelleil A."/>
            <person name="Alvarado L."/>
            <person name="Arachchi H.M."/>
            <person name="Berlin A."/>
            <person name="Brown A."/>
            <person name="Chapman S.B."/>
            <person name="Chen Z."/>
            <person name="Dunbar C."/>
            <person name="Freedman E."/>
            <person name="Gearin G."/>
            <person name="Goldberg J."/>
            <person name="Griggs A."/>
            <person name="Gujja S."/>
            <person name="Heiman D."/>
            <person name="Howarth C."/>
            <person name="Larson L."/>
            <person name="Lui A."/>
            <person name="MacDonald P.J.P."/>
            <person name="Montmayeur A."/>
            <person name="Murphy C."/>
            <person name="Neiman D."/>
            <person name="Pearson M."/>
            <person name="Priest M."/>
            <person name="Roberts A."/>
            <person name="Saif S."/>
            <person name="Shea T."/>
            <person name="Shenoy N."/>
            <person name="Sisk P."/>
            <person name="Stolte C."/>
            <person name="Sykes S."/>
            <person name="Wortman J."/>
            <person name="Nusbaum C."/>
            <person name="Birren B."/>
        </authorList>
    </citation>
    <scope>NUCLEOTIDE SEQUENCE [LARGE SCALE GENOMIC DNA]</scope>
    <source>
        <strain evidence="1">HDV247</strain>
    </source>
</reference>
<dbReference type="EMBL" id="JH650968">
    <property type="protein sequence ID" value="EXA54515.1"/>
    <property type="molecule type" value="Genomic_DNA"/>
</dbReference>